<accession>A0A1H1X536</accession>
<dbReference type="InterPro" id="IPR022893">
    <property type="entry name" value="Shikimate_DH_fam"/>
</dbReference>
<evidence type="ECO:0000256" key="2">
    <source>
        <dbReference type="ARBA" id="ARBA00023141"/>
    </source>
</evidence>
<dbReference type="Proteomes" id="UP000199700">
    <property type="component" value="Chromosome"/>
</dbReference>
<dbReference type="InterPro" id="IPR046346">
    <property type="entry name" value="Aminoacid_DH-like_N_sf"/>
</dbReference>
<gene>
    <name evidence="4" type="ORF">SAMN04489751_3589</name>
</gene>
<dbReference type="GO" id="GO:0005829">
    <property type="term" value="C:cytosol"/>
    <property type="evidence" value="ECO:0007669"/>
    <property type="project" value="TreeGrafter"/>
</dbReference>
<dbReference type="AlphaFoldDB" id="A0A1H1X536"/>
<dbReference type="Gene3D" id="3.40.50.10860">
    <property type="entry name" value="Leucine Dehydrogenase, chain A, domain 1"/>
    <property type="match status" value="1"/>
</dbReference>
<dbReference type="GO" id="GO:0019632">
    <property type="term" value="P:shikimate metabolic process"/>
    <property type="evidence" value="ECO:0007669"/>
    <property type="project" value="TreeGrafter"/>
</dbReference>
<dbReference type="PANTHER" id="PTHR21089:SF1">
    <property type="entry name" value="BIFUNCTIONAL 3-DEHYDROQUINATE DEHYDRATASE_SHIKIMATE DEHYDROGENASE, CHLOROPLASTIC"/>
    <property type="match status" value="1"/>
</dbReference>
<dbReference type="GO" id="GO:0050661">
    <property type="term" value="F:NADP binding"/>
    <property type="evidence" value="ECO:0007669"/>
    <property type="project" value="TreeGrafter"/>
</dbReference>
<evidence type="ECO:0000256" key="1">
    <source>
        <dbReference type="ARBA" id="ARBA00004871"/>
    </source>
</evidence>
<dbReference type="STRING" id="629680.SAMN04489751_3589"/>
<keyword evidence="2" id="KW-0028">Amino-acid biosynthesis</keyword>
<reference evidence="4" key="1">
    <citation type="submission" date="2016-10" db="EMBL/GenBank/DDBJ databases">
        <authorList>
            <person name="Varghese N."/>
            <person name="Submissions S."/>
        </authorList>
    </citation>
    <scope>NUCLEOTIDE SEQUENCE [LARGE SCALE GENOMIC DNA]</scope>
    <source>
        <strain evidence="4">DSM 22082</strain>
    </source>
</reference>
<evidence type="ECO:0000313" key="4">
    <source>
        <dbReference type="EMBL" id="SDT04190.1"/>
    </source>
</evidence>
<feature type="domain" description="Shikimate dehydrogenase substrate binding N-terminal" evidence="3">
    <location>
        <begin position="14"/>
        <end position="97"/>
    </location>
</feature>
<keyword evidence="2" id="KW-0057">Aromatic amino acid biosynthesis</keyword>
<dbReference type="OrthoDB" id="3609723at2"/>
<dbReference type="GO" id="GO:0009423">
    <property type="term" value="P:chorismate biosynthetic process"/>
    <property type="evidence" value="ECO:0007669"/>
    <property type="project" value="TreeGrafter"/>
</dbReference>
<dbReference type="GO" id="GO:0009073">
    <property type="term" value="P:aromatic amino acid family biosynthetic process"/>
    <property type="evidence" value="ECO:0007669"/>
    <property type="project" value="UniProtKB-KW"/>
</dbReference>
<dbReference type="InterPro" id="IPR036291">
    <property type="entry name" value="NAD(P)-bd_dom_sf"/>
</dbReference>
<keyword evidence="5" id="KW-1185">Reference proteome</keyword>
<evidence type="ECO:0000313" key="5">
    <source>
        <dbReference type="Proteomes" id="UP000199700"/>
    </source>
</evidence>
<dbReference type="SUPFAM" id="SSF51735">
    <property type="entry name" value="NAD(P)-binding Rossmann-fold domains"/>
    <property type="match status" value="1"/>
</dbReference>
<proteinExistence type="predicted"/>
<dbReference type="PANTHER" id="PTHR21089">
    <property type="entry name" value="SHIKIMATE DEHYDROGENASE"/>
    <property type="match status" value="1"/>
</dbReference>
<comment type="pathway">
    <text evidence="1">Metabolic intermediate biosynthesis; chorismate biosynthesis; chorismate from D-erythrose 4-phosphate and phosphoenolpyruvate: step 4/7.</text>
</comment>
<name>A0A1H1X536_BRESA</name>
<protein>
    <submittedName>
        <fullName evidence="4">Shikimate dehydrogenase</fullName>
    </submittedName>
</protein>
<evidence type="ECO:0000259" key="3">
    <source>
        <dbReference type="Pfam" id="PF08501"/>
    </source>
</evidence>
<dbReference type="EMBL" id="LT629739">
    <property type="protein sequence ID" value="SDT04190.1"/>
    <property type="molecule type" value="Genomic_DNA"/>
</dbReference>
<dbReference type="GO" id="GO:0004764">
    <property type="term" value="F:shikimate 3-dehydrogenase (NADP+) activity"/>
    <property type="evidence" value="ECO:0007669"/>
    <property type="project" value="InterPro"/>
</dbReference>
<sequence length="265" mass="27449">MAPSPTGASRLYPIIGDPIKYVESPVWLTKTFADRGHDGICVPMQVPDDALDPVMAGLTATGNIDGILVTMPHKHTAFAHCATSSDRARLLEVVSVIRRSPDGSWHGDMLDGLAFVKAQQDRGATIDGARALLVGAGGAGSAIAVALLEAGVKELVVHDKDEDRASGLIEVLDGFGTGQATAGPGDPTGFDLVFNATPLGMADSDPLPIDPSLLDASMFVGDVIAGHGTTPFIQAARDTGCRTATGSDMVEAVQALMADFMLDQN</sequence>
<dbReference type="InterPro" id="IPR013708">
    <property type="entry name" value="Shikimate_DH-bd_N"/>
</dbReference>
<dbReference type="SUPFAM" id="SSF53223">
    <property type="entry name" value="Aminoacid dehydrogenase-like, N-terminal domain"/>
    <property type="match status" value="1"/>
</dbReference>
<dbReference type="Gene3D" id="3.40.50.720">
    <property type="entry name" value="NAD(P)-binding Rossmann-like Domain"/>
    <property type="match status" value="1"/>
</dbReference>
<organism evidence="4 5">
    <name type="scientific">Brevibacterium sandarakinum</name>
    <dbReference type="NCBI Taxonomy" id="629680"/>
    <lineage>
        <taxon>Bacteria</taxon>
        <taxon>Bacillati</taxon>
        <taxon>Actinomycetota</taxon>
        <taxon>Actinomycetes</taxon>
        <taxon>Micrococcales</taxon>
        <taxon>Brevibacteriaceae</taxon>
        <taxon>Brevibacterium</taxon>
    </lineage>
</organism>
<dbReference type="Pfam" id="PF08501">
    <property type="entry name" value="Shikimate_dh_N"/>
    <property type="match status" value="1"/>
</dbReference>